<dbReference type="PROSITE" id="PS00197">
    <property type="entry name" value="2FE2S_FER_1"/>
    <property type="match status" value="1"/>
</dbReference>
<dbReference type="InterPro" id="IPR012675">
    <property type="entry name" value="Beta-grasp_dom_sf"/>
</dbReference>
<dbReference type="PANTHER" id="PTHR44379:SF8">
    <property type="entry name" value="XANTHINE DEHYDROGENASE IRON-SULFUR-BINDING SUBUNIT XDHC-RELATED"/>
    <property type="match status" value="1"/>
</dbReference>
<comment type="caution">
    <text evidence="7">The sequence shown here is derived from an EMBL/GenBank/DDBJ whole genome shotgun (WGS) entry which is preliminary data.</text>
</comment>
<dbReference type="Gene3D" id="1.10.150.120">
    <property type="entry name" value="[2Fe-2S]-binding domain"/>
    <property type="match status" value="1"/>
</dbReference>
<dbReference type="InterPro" id="IPR036884">
    <property type="entry name" value="2Fe-2S-bd_dom_sf"/>
</dbReference>
<evidence type="ECO:0000256" key="2">
    <source>
        <dbReference type="ARBA" id="ARBA00022723"/>
    </source>
</evidence>
<evidence type="ECO:0000259" key="6">
    <source>
        <dbReference type="PROSITE" id="PS51085"/>
    </source>
</evidence>
<evidence type="ECO:0000256" key="1">
    <source>
        <dbReference type="ARBA" id="ARBA00022714"/>
    </source>
</evidence>
<dbReference type="InterPro" id="IPR006058">
    <property type="entry name" value="2Fe2S_fd_BS"/>
</dbReference>
<dbReference type="AlphaFoldDB" id="A0A941E6N9"/>
<keyword evidence="5" id="KW-0411">Iron-sulfur</keyword>
<protein>
    <submittedName>
        <fullName evidence="7">2Fe-2S iron-sulfur cluster binding domain-containing protein</fullName>
    </submittedName>
</protein>
<reference evidence="7" key="1">
    <citation type="submission" date="2021-04" db="EMBL/GenBank/DDBJ databases">
        <title>Genome based classification of Actinospica acidithermotolerans sp. nov., an actinobacterium isolated from an Indonesian hot spring.</title>
        <authorList>
            <person name="Kusuma A.B."/>
            <person name="Putra K.E."/>
            <person name="Nafisah S."/>
            <person name="Loh J."/>
            <person name="Nouioui I."/>
            <person name="Goodfellow M."/>
        </authorList>
    </citation>
    <scope>NUCLEOTIDE SEQUENCE</scope>
    <source>
        <strain evidence="7">MGRD01-02</strain>
    </source>
</reference>
<dbReference type="Pfam" id="PF01799">
    <property type="entry name" value="Fer2_2"/>
    <property type="match status" value="1"/>
</dbReference>
<evidence type="ECO:0000256" key="3">
    <source>
        <dbReference type="ARBA" id="ARBA00023002"/>
    </source>
</evidence>
<proteinExistence type="predicted"/>
<dbReference type="GO" id="GO:0016491">
    <property type="term" value="F:oxidoreductase activity"/>
    <property type="evidence" value="ECO:0007669"/>
    <property type="project" value="UniProtKB-KW"/>
</dbReference>
<dbReference type="InterPro" id="IPR002888">
    <property type="entry name" value="2Fe-2S-bd"/>
</dbReference>
<dbReference type="Gene3D" id="3.10.20.30">
    <property type="match status" value="1"/>
</dbReference>
<gene>
    <name evidence="7" type="ORF">KDK95_03905</name>
</gene>
<keyword evidence="2" id="KW-0479">Metal-binding</keyword>
<keyword evidence="1" id="KW-0001">2Fe-2S</keyword>
<dbReference type="InterPro" id="IPR051452">
    <property type="entry name" value="Diverse_Oxidoreductases"/>
</dbReference>
<evidence type="ECO:0000256" key="5">
    <source>
        <dbReference type="ARBA" id="ARBA00023014"/>
    </source>
</evidence>
<keyword evidence="8" id="KW-1185">Reference proteome</keyword>
<sequence>MSEAHDFDQYDFLSADSSNELEIDPLAGSGTYTVVSSLPSQVQHAAEAVAGPPIPPASGPFATVSIRCTVNGEPVEVPEVWVADSLLFVLRDRLGRTAAKDGCGEGECGACLVLLDGEPVLGCLTPALVAEGSSVTTPEAYGDGDEVSGALAAHCGAGCGYCLPGIGLTTRALLARQPEPSEAAIRESLSGHLCRCLPPGHFIDAVNEAAQAVKRRG</sequence>
<dbReference type="PROSITE" id="PS51085">
    <property type="entry name" value="2FE2S_FER_2"/>
    <property type="match status" value="1"/>
</dbReference>
<evidence type="ECO:0000256" key="4">
    <source>
        <dbReference type="ARBA" id="ARBA00023004"/>
    </source>
</evidence>
<dbReference type="Pfam" id="PF00111">
    <property type="entry name" value="Fer2"/>
    <property type="match status" value="1"/>
</dbReference>
<dbReference type="GO" id="GO:0051537">
    <property type="term" value="F:2 iron, 2 sulfur cluster binding"/>
    <property type="evidence" value="ECO:0007669"/>
    <property type="project" value="UniProtKB-KW"/>
</dbReference>
<keyword evidence="3" id="KW-0560">Oxidoreductase</keyword>
<dbReference type="PANTHER" id="PTHR44379">
    <property type="entry name" value="OXIDOREDUCTASE WITH IRON-SULFUR SUBUNIT"/>
    <property type="match status" value="1"/>
</dbReference>
<dbReference type="InterPro" id="IPR001041">
    <property type="entry name" value="2Fe-2S_ferredoxin-type"/>
</dbReference>
<dbReference type="Proteomes" id="UP000676325">
    <property type="component" value="Unassembled WGS sequence"/>
</dbReference>
<evidence type="ECO:0000313" key="7">
    <source>
        <dbReference type="EMBL" id="MBR7825437.1"/>
    </source>
</evidence>
<dbReference type="GO" id="GO:0046872">
    <property type="term" value="F:metal ion binding"/>
    <property type="evidence" value="ECO:0007669"/>
    <property type="project" value="UniProtKB-KW"/>
</dbReference>
<dbReference type="SUPFAM" id="SSF54292">
    <property type="entry name" value="2Fe-2S ferredoxin-like"/>
    <property type="match status" value="1"/>
</dbReference>
<name>A0A941E6N9_9ACTN</name>
<feature type="domain" description="2Fe-2S ferredoxin-type" evidence="6">
    <location>
        <begin position="64"/>
        <end position="141"/>
    </location>
</feature>
<dbReference type="RefSeq" id="WP_212516583.1">
    <property type="nucleotide sequence ID" value="NZ_JAGSOH010000005.1"/>
</dbReference>
<accession>A0A941E6N9</accession>
<organism evidence="7 8">
    <name type="scientific">Actinospica acidithermotolerans</name>
    <dbReference type="NCBI Taxonomy" id="2828514"/>
    <lineage>
        <taxon>Bacteria</taxon>
        <taxon>Bacillati</taxon>
        <taxon>Actinomycetota</taxon>
        <taxon>Actinomycetes</taxon>
        <taxon>Catenulisporales</taxon>
        <taxon>Actinospicaceae</taxon>
        <taxon>Actinospica</taxon>
    </lineage>
</organism>
<dbReference type="InterPro" id="IPR036010">
    <property type="entry name" value="2Fe-2S_ferredoxin-like_sf"/>
</dbReference>
<keyword evidence="4" id="KW-0408">Iron</keyword>
<dbReference type="EMBL" id="JAGSOH010000005">
    <property type="protein sequence ID" value="MBR7825437.1"/>
    <property type="molecule type" value="Genomic_DNA"/>
</dbReference>
<evidence type="ECO:0000313" key="8">
    <source>
        <dbReference type="Proteomes" id="UP000676325"/>
    </source>
</evidence>
<dbReference type="SUPFAM" id="SSF47741">
    <property type="entry name" value="CO dehydrogenase ISP C-domain like"/>
    <property type="match status" value="1"/>
</dbReference>